<dbReference type="InterPro" id="IPR026569">
    <property type="entry name" value="Ribosomal_bL28"/>
</dbReference>
<dbReference type="GO" id="GO:0005840">
    <property type="term" value="C:ribosome"/>
    <property type="evidence" value="ECO:0007669"/>
    <property type="project" value="UniProtKB-KW"/>
</dbReference>
<keyword evidence="3 4" id="KW-0687">Ribonucleoprotein</keyword>
<dbReference type="AlphaFoldDB" id="A0A1F8AWB2"/>
<dbReference type="GO" id="GO:0006412">
    <property type="term" value="P:translation"/>
    <property type="evidence" value="ECO:0007669"/>
    <property type="project" value="UniProtKB-UniRule"/>
</dbReference>
<protein>
    <recommendedName>
        <fullName evidence="4">Large ribosomal subunit protein bL28</fullName>
    </recommendedName>
</protein>
<dbReference type="Gene3D" id="2.30.170.40">
    <property type="entry name" value="Ribosomal protein L28/L24"/>
    <property type="match status" value="1"/>
</dbReference>
<evidence type="ECO:0000313" key="6">
    <source>
        <dbReference type="Proteomes" id="UP000178603"/>
    </source>
</evidence>
<dbReference type="Proteomes" id="UP000178603">
    <property type="component" value="Unassembled WGS sequence"/>
</dbReference>
<dbReference type="PANTHER" id="PTHR39080">
    <property type="entry name" value="50S RIBOSOMAL PROTEIN L28"/>
    <property type="match status" value="1"/>
</dbReference>
<gene>
    <name evidence="4" type="primary">rpmB</name>
    <name evidence="5" type="ORF">A3E44_01275</name>
</gene>
<sequence>MAMICANCGKGVVFGQSQKHRRGVAGKRWKKRTQATKRLFKPNLQLANVVVSGGVVKMKLCTKCIKRFKKDKKIYTPSRVSAVLG</sequence>
<evidence type="ECO:0000256" key="1">
    <source>
        <dbReference type="ARBA" id="ARBA00008760"/>
    </source>
</evidence>
<dbReference type="Pfam" id="PF00830">
    <property type="entry name" value="Ribosomal_L28"/>
    <property type="match status" value="1"/>
</dbReference>
<reference evidence="5 6" key="1">
    <citation type="journal article" date="2016" name="Nat. Commun.">
        <title>Thousands of microbial genomes shed light on interconnected biogeochemical processes in an aquifer system.</title>
        <authorList>
            <person name="Anantharaman K."/>
            <person name="Brown C.T."/>
            <person name="Hug L.A."/>
            <person name="Sharon I."/>
            <person name="Castelle C.J."/>
            <person name="Probst A.J."/>
            <person name="Thomas B.C."/>
            <person name="Singh A."/>
            <person name="Wilkins M.J."/>
            <person name="Karaoz U."/>
            <person name="Brodie E.L."/>
            <person name="Williams K.H."/>
            <person name="Hubbard S.S."/>
            <person name="Banfield J.F."/>
        </authorList>
    </citation>
    <scope>NUCLEOTIDE SEQUENCE [LARGE SCALE GENOMIC DNA]</scope>
</reference>
<evidence type="ECO:0000256" key="3">
    <source>
        <dbReference type="ARBA" id="ARBA00023274"/>
    </source>
</evidence>
<evidence type="ECO:0000256" key="2">
    <source>
        <dbReference type="ARBA" id="ARBA00022980"/>
    </source>
</evidence>
<proteinExistence type="inferred from homology"/>
<comment type="similarity">
    <text evidence="1 4">Belongs to the bacterial ribosomal protein bL28 family.</text>
</comment>
<dbReference type="HAMAP" id="MF_00373">
    <property type="entry name" value="Ribosomal_bL28"/>
    <property type="match status" value="1"/>
</dbReference>
<dbReference type="InterPro" id="IPR037147">
    <property type="entry name" value="Ribosomal_bL28_sf"/>
</dbReference>
<dbReference type="GO" id="GO:1990904">
    <property type="term" value="C:ribonucleoprotein complex"/>
    <property type="evidence" value="ECO:0007669"/>
    <property type="project" value="UniProtKB-KW"/>
</dbReference>
<dbReference type="EMBL" id="MGGW01000002">
    <property type="protein sequence ID" value="OGM55535.1"/>
    <property type="molecule type" value="Genomic_DNA"/>
</dbReference>
<dbReference type="PANTHER" id="PTHR39080:SF1">
    <property type="entry name" value="LARGE RIBOSOMAL SUBUNIT PROTEIN BL28A"/>
    <property type="match status" value="1"/>
</dbReference>
<keyword evidence="2 4" id="KW-0689">Ribosomal protein</keyword>
<evidence type="ECO:0000256" key="4">
    <source>
        <dbReference type="HAMAP-Rule" id="MF_00373"/>
    </source>
</evidence>
<organism evidence="5 6">
    <name type="scientific">Candidatus Woesebacteria bacterium RIFCSPHIGHO2_12_FULL_41_24</name>
    <dbReference type="NCBI Taxonomy" id="1802510"/>
    <lineage>
        <taxon>Bacteria</taxon>
        <taxon>Candidatus Woeseibacteriota</taxon>
    </lineage>
</organism>
<accession>A0A1F8AWB2</accession>
<name>A0A1F8AWB2_9BACT</name>
<evidence type="ECO:0000313" key="5">
    <source>
        <dbReference type="EMBL" id="OGM55535.1"/>
    </source>
</evidence>
<dbReference type="InterPro" id="IPR034704">
    <property type="entry name" value="Ribosomal_bL28/bL31-like_sf"/>
</dbReference>
<dbReference type="InterPro" id="IPR050096">
    <property type="entry name" value="Bacterial_rp_bL28"/>
</dbReference>
<comment type="caution">
    <text evidence="5">The sequence shown here is derived from an EMBL/GenBank/DDBJ whole genome shotgun (WGS) entry which is preliminary data.</text>
</comment>
<dbReference type="GO" id="GO:0003735">
    <property type="term" value="F:structural constituent of ribosome"/>
    <property type="evidence" value="ECO:0007669"/>
    <property type="project" value="InterPro"/>
</dbReference>
<dbReference type="SUPFAM" id="SSF143800">
    <property type="entry name" value="L28p-like"/>
    <property type="match status" value="1"/>
</dbReference>